<dbReference type="Proteomes" id="UP001529510">
    <property type="component" value="Unassembled WGS sequence"/>
</dbReference>
<evidence type="ECO:0000256" key="7">
    <source>
        <dbReference type="ARBA" id="ARBA00023125"/>
    </source>
</evidence>
<accession>A0ABD0MYR2</accession>
<dbReference type="AlphaFoldDB" id="A0ABD0MYR2"/>
<evidence type="ECO:0000313" key="10">
    <source>
        <dbReference type="EMBL" id="KAL0153711.1"/>
    </source>
</evidence>
<feature type="compositionally biased region" description="Low complexity" evidence="8">
    <location>
        <begin position="276"/>
        <end position="289"/>
    </location>
</feature>
<keyword evidence="7" id="KW-0238">DNA-binding</keyword>
<evidence type="ECO:0000259" key="9">
    <source>
        <dbReference type="Pfam" id="PF17917"/>
    </source>
</evidence>
<keyword evidence="11" id="KW-1185">Reference proteome</keyword>
<dbReference type="GO" id="GO:0004519">
    <property type="term" value="F:endonuclease activity"/>
    <property type="evidence" value="ECO:0007669"/>
    <property type="project" value="UniProtKB-KW"/>
</dbReference>
<evidence type="ECO:0000256" key="3">
    <source>
        <dbReference type="ARBA" id="ARBA00022722"/>
    </source>
</evidence>
<dbReference type="GO" id="GO:0003677">
    <property type="term" value="F:DNA binding"/>
    <property type="evidence" value="ECO:0007669"/>
    <property type="project" value="UniProtKB-KW"/>
</dbReference>
<dbReference type="InterPro" id="IPR052055">
    <property type="entry name" value="Hepadnavirus_pol/RT"/>
</dbReference>
<dbReference type="SUPFAM" id="SSF56672">
    <property type="entry name" value="DNA/RNA polymerases"/>
    <property type="match status" value="1"/>
</dbReference>
<dbReference type="InterPro" id="IPR043128">
    <property type="entry name" value="Rev_trsase/Diguanyl_cyclase"/>
</dbReference>
<evidence type="ECO:0000256" key="5">
    <source>
        <dbReference type="ARBA" id="ARBA00022801"/>
    </source>
</evidence>
<evidence type="ECO:0000313" key="11">
    <source>
        <dbReference type="Proteomes" id="UP001529510"/>
    </source>
</evidence>
<dbReference type="InterPro" id="IPR010998">
    <property type="entry name" value="Integrase_recombinase_N"/>
</dbReference>
<dbReference type="InterPro" id="IPR041373">
    <property type="entry name" value="RT_RNaseH"/>
</dbReference>
<name>A0ABD0MYR2_CIRMR</name>
<evidence type="ECO:0000256" key="6">
    <source>
        <dbReference type="ARBA" id="ARBA00022918"/>
    </source>
</evidence>
<organism evidence="10 11">
    <name type="scientific">Cirrhinus mrigala</name>
    <name type="common">Mrigala</name>
    <dbReference type="NCBI Taxonomy" id="683832"/>
    <lineage>
        <taxon>Eukaryota</taxon>
        <taxon>Metazoa</taxon>
        <taxon>Chordata</taxon>
        <taxon>Craniata</taxon>
        <taxon>Vertebrata</taxon>
        <taxon>Euteleostomi</taxon>
        <taxon>Actinopterygii</taxon>
        <taxon>Neopterygii</taxon>
        <taxon>Teleostei</taxon>
        <taxon>Ostariophysi</taxon>
        <taxon>Cypriniformes</taxon>
        <taxon>Cyprinidae</taxon>
        <taxon>Labeoninae</taxon>
        <taxon>Labeonini</taxon>
        <taxon>Cirrhinus</taxon>
    </lineage>
</organism>
<dbReference type="InterPro" id="IPR043502">
    <property type="entry name" value="DNA/RNA_pol_sf"/>
</dbReference>
<dbReference type="PANTHER" id="PTHR33050">
    <property type="entry name" value="REVERSE TRANSCRIPTASE DOMAIN-CONTAINING PROTEIN"/>
    <property type="match status" value="1"/>
</dbReference>
<dbReference type="PANTHER" id="PTHR33050:SF7">
    <property type="entry name" value="RIBONUCLEASE H"/>
    <property type="match status" value="1"/>
</dbReference>
<evidence type="ECO:0000256" key="2">
    <source>
        <dbReference type="ARBA" id="ARBA00022695"/>
    </source>
</evidence>
<feature type="region of interest" description="Disordered" evidence="8">
    <location>
        <begin position="658"/>
        <end position="731"/>
    </location>
</feature>
<dbReference type="GO" id="GO:0016787">
    <property type="term" value="F:hydrolase activity"/>
    <property type="evidence" value="ECO:0007669"/>
    <property type="project" value="UniProtKB-KW"/>
</dbReference>
<comment type="caution">
    <text evidence="10">The sequence shown here is derived from an EMBL/GenBank/DDBJ whole genome shotgun (WGS) entry which is preliminary data.</text>
</comment>
<evidence type="ECO:0000256" key="4">
    <source>
        <dbReference type="ARBA" id="ARBA00022759"/>
    </source>
</evidence>
<keyword evidence="5" id="KW-0378">Hydrolase</keyword>
<protein>
    <recommendedName>
        <fullName evidence="9">Reverse transcriptase RNase H-like domain-containing protein</fullName>
    </recommendedName>
</protein>
<dbReference type="Gene3D" id="1.10.150.130">
    <property type="match status" value="1"/>
</dbReference>
<dbReference type="Pfam" id="PF17917">
    <property type="entry name" value="RT_RNaseH"/>
    <property type="match status" value="1"/>
</dbReference>
<feature type="region of interest" description="Disordered" evidence="8">
    <location>
        <begin position="174"/>
        <end position="261"/>
    </location>
</feature>
<reference evidence="10 11" key="1">
    <citation type="submission" date="2024-05" db="EMBL/GenBank/DDBJ databases">
        <title>Genome sequencing and assembly of Indian major carp, Cirrhinus mrigala (Hamilton, 1822).</title>
        <authorList>
            <person name="Mohindra V."/>
            <person name="Chowdhury L.M."/>
            <person name="Lal K."/>
            <person name="Jena J.K."/>
        </authorList>
    </citation>
    <scope>NUCLEOTIDE SEQUENCE [LARGE SCALE GENOMIC DNA]</scope>
    <source>
        <strain evidence="10">CM1030</strain>
        <tissue evidence="10">Blood</tissue>
    </source>
</reference>
<feature type="domain" description="Reverse transcriptase RNase H-like" evidence="9">
    <location>
        <begin position="478"/>
        <end position="551"/>
    </location>
</feature>
<keyword evidence="6" id="KW-0695">RNA-directed DNA polymerase</keyword>
<evidence type="ECO:0000256" key="8">
    <source>
        <dbReference type="SAM" id="MobiDB-lite"/>
    </source>
</evidence>
<dbReference type="SUPFAM" id="SSF47823">
    <property type="entry name" value="lambda integrase-like, N-terminal domain"/>
    <property type="match status" value="1"/>
</dbReference>
<sequence length="1129" mass="123059">MRARGEAGCVSSPRGLTARTLAAHASFPEGSLRGGSPRELPRGSGPAFAEAERRLRPDGSALSLPFSLDLALSFWVRKPALRSRRSGLRQLSRELTARALAAHARSRRALFERKKRELSCVQRDSFWPAVHETPAVVSQDQGGLPEGKPALHDQSHAAMPTCLGHVEETLVLVSGPGAGSSLSPRNASDGRVPHRLGNGHEWPPRPRSVERSPSSLALQLPGDAGRVSDTETLSPGPMRQAGPSGEERGPPHSSVPVSPQCPREISLPTLPVFQGAAVSSEPSGSSVRPSTPPRTFTKSVDAALAPLRLRGIHILNCINDWLILAQLEHMAVQHRDVVLAHMKELGLRLNAKKSVLSPLQRTTYLGAVWDSTTMQARLSPARIESILTAVTRVKEGRSLTVKQFQRLLGLMAAASNVVPFGLLYMRPLQWWLRTKGFSPRGNPFRMIKVTRRCLRALDMWKKPWFLSQGPVLGAPCRRVTLATDASLTGWDAVMSGHPARGLWSGRHLTWHINCLEMLAVFRALKHFLPDLIGYHVLVRTDNTAVVYYINHQGGLRSRPLYKLAHQILVWSQGKLLSLRAVHVPGHLNMGADVLSRQGPRPGEWMLHPEVVKQIWRVFRPGSGGPLRYSGECAMSPLVLSDSSSSAGAGCHGTDVAEASSVRISPDRSAPGSSGEGAPGRGPSSFSSPVLAGPSMVLGPGFPPRRLSMGDSRQEGPPLASGRHHPSPSPGVVEVVGVASEGAHLVASGLSTEVVETILQSRAPSTRKLYALKWKLFTSWCGDHQQDPVNCPVGTVLEFLQDRFSAGLAHSTLKVYVAAIAAYHALLGGSSVGRNPLVTGFLHGALRLRPLTRCSFAVWLTPLEVWPSRHASLTFQRCGFFHATHFHEILGLIYATLGSFFSRPSCRDLKVWQRGHIVPLAFSDAARVPEGERPRRCKLPAARIARAFKLSGLYVTPPVTSRFSIGLFAHMFQSVVTLEAVSFPRGTMVTYVTWDVYEGRKRISNPVAHRKHVVQHGNRGKTLGTGVSLNLPLNKPETHVIVVMRSCCCSEETAPAALKSLSRYFDATRDSNEASAPSQNLIELRSPALSVTHPEPIGQVVFTSCNYESYEDVNAFYKLESRNYRNSDMA</sequence>
<dbReference type="CDD" id="cd09275">
    <property type="entry name" value="RNase_HI_RT_DIRS1"/>
    <property type="match status" value="1"/>
</dbReference>
<dbReference type="GO" id="GO:0003964">
    <property type="term" value="F:RNA-directed DNA polymerase activity"/>
    <property type="evidence" value="ECO:0007669"/>
    <property type="project" value="UniProtKB-KW"/>
</dbReference>
<keyword evidence="3" id="KW-0540">Nuclease</keyword>
<keyword evidence="4" id="KW-0255">Endonuclease</keyword>
<proteinExistence type="predicted"/>
<gene>
    <name evidence="10" type="ORF">M9458_050989</name>
</gene>
<dbReference type="Gene3D" id="3.30.70.270">
    <property type="match status" value="1"/>
</dbReference>
<keyword evidence="2" id="KW-0548">Nucleotidyltransferase</keyword>
<keyword evidence="1" id="KW-0808">Transferase</keyword>
<feature type="region of interest" description="Disordered" evidence="8">
    <location>
        <begin position="276"/>
        <end position="295"/>
    </location>
</feature>
<dbReference type="EMBL" id="JAMKFB020000080">
    <property type="protein sequence ID" value="KAL0153711.1"/>
    <property type="molecule type" value="Genomic_DNA"/>
</dbReference>
<feature type="region of interest" description="Disordered" evidence="8">
    <location>
        <begin position="26"/>
        <end position="48"/>
    </location>
</feature>
<evidence type="ECO:0000256" key="1">
    <source>
        <dbReference type="ARBA" id="ARBA00022679"/>
    </source>
</evidence>